<sequence length="70" mass="8162">MHYFYHAKLYVPFSHVAVHFPSHHHRHLVEDLRLPKVLCILKEDRKEIQQGIKSSKSAKAVGVEHDSQHA</sequence>
<feature type="region of interest" description="Disordered" evidence="1">
    <location>
        <begin position="51"/>
        <end position="70"/>
    </location>
</feature>
<protein>
    <submittedName>
        <fullName evidence="2">Uncharacterized protein</fullName>
    </submittedName>
</protein>
<keyword evidence="3" id="KW-1185">Reference proteome</keyword>
<dbReference type="AlphaFoldDB" id="A0A2K2A9A2"/>
<evidence type="ECO:0000313" key="3">
    <source>
        <dbReference type="Proteomes" id="UP000006729"/>
    </source>
</evidence>
<name>A0A2K2A9A2_POPTR</name>
<proteinExistence type="predicted"/>
<dbReference type="EMBL" id="CM009295">
    <property type="protein sequence ID" value="PNT34110.1"/>
    <property type="molecule type" value="Genomic_DNA"/>
</dbReference>
<dbReference type="Proteomes" id="UP000006729">
    <property type="component" value="Chromosome 6"/>
</dbReference>
<organism evidence="2 3">
    <name type="scientific">Populus trichocarpa</name>
    <name type="common">Western balsam poplar</name>
    <name type="synonym">Populus balsamifera subsp. trichocarpa</name>
    <dbReference type="NCBI Taxonomy" id="3694"/>
    <lineage>
        <taxon>Eukaryota</taxon>
        <taxon>Viridiplantae</taxon>
        <taxon>Streptophyta</taxon>
        <taxon>Embryophyta</taxon>
        <taxon>Tracheophyta</taxon>
        <taxon>Spermatophyta</taxon>
        <taxon>Magnoliopsida</taxon>
        <taxon>eudicotyledons</taxon>
        <taxon>Gunneridae</taxon>
        <taxon>Pentapetalae</taxon>
        <taxon>rosids</taxon>
        <taxon>fabids</taxon>
        <taxon>Malpighiales</taxon>
        <taxon>Salicaceae</taxon>
        <taxon>Saliceae</taxon>
        <taxon>Populus</taxon>
    </lineage>
</organism>
<evidence type="ECO:0000256" key="1">
    <source>
        <dbReference type="SAM" id="MobiDB-lite"/>
    </source>
</evidence>
<reference evidence="2 3" key="1">
    <citation type="journal article" date="2006" name="Science">
        <title>The genome of black cottonwood, Populus trichocarpa (Torr. &amp; Gray).</title>
        <authorList>
            <person name="Tuskan G.A."/>
            <person name="Difazio S."/>
            <person name="Jansson S."/>
            <person name="Bohlmann J."/>
            <person name="Grigoriev I."/>
            <person name="Hellsten U."/>
            <person name="Putnam N."/>
            <person name="Ralph S."/>
            <person name="Rombauts S."/>
            <person name="Salamov A."/>
            <person name="Schein J."/>
            <person name="Sterck L."/>
            <person name="Aerts A."/>
            <person name="Bhalerao R.R."/>
            <person name="Bhalerao R.P."/>
            <person name="Blaudez D."/>
            <person name="Boerjan W."/>
            <person name="Brun A."/>
            <person name="Brunner A."/>
            <person name="Busov V."/>
            <person name="Campbell M."/>
            <person name="Carlson J."/>
            <person name="Chalot M."/>
            <person name="Chapman J."/>
            <person name="Chen G.L."/>
            <person name="Cooper D."/>
            <person name="Coutinho P.M."/>
            <person name="Couturier J."/>
            <person name="Covert S."/>
            <person name="Cronk Q."/>
            <person name="Cunningham R."/>
            <person name="Davis J."/>
            <person name="Degroeve S."/>
            <person name="Dejardin A."/>
            <person name="Depamphilis C."/>
            <person name="Detter J."/>
            <person name="Dirks B."/>
            <person name="Dubchak I."/>
            <person name="Duplessis S."/>
            <person name="Ehlting J."/>
            <person name="Ellis B."/>
            <person name="Gendler K."/>
            <person name="Goodstein D."/>
            <person name="Gribskov M."/>
            <person name="Grimwood J."/>
            <person name="Groover A."/>
            <person name="Gunter L."/>
            <person name="Hamberger B."/>
            <person name="Heinze B."/>
            <person name="Helariutta Y."/>
            <person name="Henrissat B."/>
            <person name="Holligan D."/>
            <person name="Holt R."/>
            <person name="Huang W."/>
            <person name="Islam-Faridi N."/>
            <person name="Jones S."/>
            <person name="Jones-Rhoades M."/>
            <person name="Jorgensen R."/>
            <person name="Joshi C."/>
            <person name="Kangasjarvi J."/>
            <person name="Karlsson J."/>
            <person name="Kelleher C."/>
            <person name="Kirkpatrick R."/>
            <person name="Kirst M."/>
            <person name="Kohler A."/>
            <person name="Kalluri U."/>
            <person name="Larimer F."/>
            <person name="Leebens-Mack J."/>
            <person name="Leple J.C."/>
            <person name="Locascio P."/>
            <person name="Lou Y."/>
            <person name="Lucas S."/>
            <person name="Martin F."/>
            <person name="Montanini B."/>
            <person name="Napoli C."/>
            <person name="Nelson D.R."/>
            <person name="Nelson C."/>
            <person name="Nieminen K."/>
            <person name="Nilsson O."/>
            <person name="Pereda V."/>
            <person name="Peter G."/>
            <person name="Philippe R."/>
            <person name="Pilate G."/>
            <person name="Poliakov A."/>
            <person name="Razumovskaya J."/>
            <person name="Richardson P."/>
            <person name="Rinaldi C."/>
            <person name="Ritland K."/>
            <person name="Rouze P."/>
            <person name="Ryaboy D."/>
            <person name="Schmutz J."/>
            <person name="Schrader J."/>
            <person name="Segerman B."/>
            <person name="Shin H."/>
            <person name="Siddiqui A."/>
            <person name="Sterky F."/>
            <person name="Terry A."/>
            <person name="Tsai C.J."/>
            <person name="Uberbacher E."/>
            <person name="Unneberg P."/>
            <person name="Vahala J."/>
            <person name="Wall K."/>
            <person name="Wessler S."/>
            <person name="Yang G."/>
            <person name="Yin T."/>
            <person name="Douglas C."/>
            <person name="Marra M."/>
            <person name="Sandberg G."/>
            <person name="Van de Peer Y."/>
            <person name="Rokhsar D."/>
        </authorList>
    </citation>
    <scope>NUCLEOTIDE SEQUENCE [LARGE SCALE GENOMIC DNA]</scope>
    <source>
        <strain evidence="3">cv. Nisqually</strain>
    </source>
</reference>
<accession>A0A2K2A9A2</accession>
<dbReference type="InParanoid" id="A0A2K2A9A2"/>
<evidence type="ECO:0000313" key="2">
    <source>
        <dbReference type="EMBL" id="PNT34110.1"/>
    </source>
</evidence>
<gene>
    <name evidence="2" type="ORF">POPTR_006G276700</name>
</gene>